<feature type="signal peptide" evidence="3">
    <location>
        <begin position="1"/>
        <end position="17"/>
    </location>
</feature>
<evidence type="ECO:0000256" key="3">
    <source>
        <dbReference type="SAM" id="SignalP"/>
    </source>
</evidence>
<proteinExistence type="predicted"/>
<protein>
    <recommendedName>
        <fullName evidence="4">GH16 domain-containing protein</fullName>
    </recommendedName>
</protein>
<dbReference type="PROSITE" id="PS51762">
    <property type="entry name" value="GH16_2"/>
    <property type="match status" value="1"/>
</dbReference>
<evidence type="ECO:0000313" key="6">
    <source>
        <dbReference type="Proteomes" id="UP001215712"/>
    </source>
</evidence>
<comment type="subcellular location">
    <subcellularLocation>
        <location evidence="1">Cell membrane</location>
        <topology evidence="1">Lipid-anchor</topology>
        <topology evidence="1">GPI-anchor</topology>
    </subcellularLocation>
</comment>
<dbReference type="Pfam" id="PF00722">
    <property type="entry name" value="Glyco_hydro_16"/>
    <property type="match status" value="1"/>
</dbReference>
<organism evidence="5 6">
    <name type="scientific">Penicillium malachiteum</name>
    <dbReference type="NCBI Taxonomy" id="1324776"/>
    <lineage>
        <taxon>Eukaryota</taxon>
        <taxon>Fungi</taxon>
        <taxon>Dikarya</taxon>
        <taxon>Ascomycota</taxon>
        <taxon>Pezizomycotina</taxon>
        <taxon>Eurotiomycetes</taxon>
        <taxon>Eurotiomycetidae</taxon>
        <taxon>Eurotiales</taxon>
        <taxon>Aspergillaceae</taxon>
        <taxon>Penicillium</taxon>
    </lineage>
</organism>
<keyword evidence="2" id="KW-1003">Cell membrane</keyword>
<feature type="domain" description="GH16" evidence="4">
    <location>
        <begin position="28"/>
        <end position="249"/>
    </location>
</feature>
<reference evidence="5" key="1">
    <citation type="journal article" date="2023" name="IMA Fungus">
        <title>Comparative genomic study of the Penicillium genus elucidates a diverse pangenome and 15 lateral gene transfer events.</title>
        <authorList>
            <person name="Petersen C."/>
            <person name="Sorensen T."/>
            <person name="Nielsen M.R."/>
            <person name="Sondergaard T.E."/>
            <person name="Sorensen J.L."/>
            <person name="Fitzpatrick D.A."/>
            <person name="Frisvad J.C."/>
            <person name="Nielsen K.L."/>
        </authorList>
    </citation>
    <scope>NUCLEOTIDE SEQUENCE</scope>
    <source>
        <strain evidence="5">IBT 17514</strain>
    </source>
</reference>
<evidence type="ECO:0000256" key="1">
    <source>
        <dbReference type="ARBA" id="ARBA00004609"/>
    </source>
</evidence>
<dbReference type="GO" id="GO:0005975">
    <property type="term" value="P:carbohydrate metabolic process"/>
    <property type="evidence" value="ECO:0007669"/>
    <property type="project" value="InterPro"/>
</dbReference>
<dbReference type="InterPro" id="IPR013320">
    <property type="entry name" value="ConA-like_dom_sf"/>
</dbReference>
<accession>A0AAD6MR13</accession>
<feature type="chain" id="PRO_5042246176" description="GH16 domain-containing protein" evidence="3">
    <location>
        <begin position="18"/>
        <end position="262"/>
    </location>
</feature>
<keyword evidence="2" id="KW-0472">Membrane</keyword>
<dbReference type="InterPro" id="IPR000757">
    <property type="entry name" value="Beta-glucanase-like"/>
</dbReference>
<keyword evidence="3" id="KW-0732">Signal</keyword>
<evidence type="ECO:0000256" key="2">
    <source>
        <dbReference type="ARBA" id="ARBA00022475"/>
    </source>
</evidence>
<keyword evidence="6" id="KW-1185">Reference proteome</keyword>
<evidence type="ECO:0000313" key="5">
    <source>
        <dbReference type="EMBL" id="KAJ5704179.1"/>
    </source>
</evidence>
<dbReference type="Gene3D" id="2.60.120.200">
    <property type="match status" value="1"/>
</dbReference>
<dbReference type="Proteomes" id="UP001215712">
    <property type="component" value="Unassembled WGS sequence"/>
</dbReference>
<name>A0AAD6MR13_9EURO</name>
<dbReference type="SUPFAM" id="SSF49899">
    <property type="entry name" value="Concanavalin A-like lectins/glucanases"/>
    <property type="match status" value="1"/>
</dbReference>
<dbReference type="AlphaFoldDB" id="A0AAD6MR13"/>
<gene>
    <name evidence="5" type="ORF">N7493_011317</name>
</gene>
<dbReference type="GO" id="GO:0004553">
    <property type="term" value="F:hydrolase activity, hydrolyzing O-glycosyl compounds"/>
    <property type="evidence" value="ECO:0007669"/>
    <property type="project" value="InterPro"/>
</dbReference>
<evidence type="ECO:0000259" key="4">
    <source>
        <dbReference type="PROSITE" id="PS51762"/>
    </source>
</evidence>
<dbReference type="GO" id="GO:0005886">
    <property type="term" value="C:plasma membrane"/>
    <property type="evidence" value="ECO:0007669"/>
    <property type="project" value="UniProtKB-SubCell"/>
</dbReference>
<reference evidence="5" key="2">
    <citation type="submission" date="2023-01" db="EMBL/GenBank/DDBJ databases">
        <authorList>
            <person name="Petersen C."/>
        </authorList>
    </citation>
    <scope>NUCLEOTIDE SEQUENCE</scope>
    <source>
        <strain evidence="5">IBT 17514</strain>
    </source>
</reference>
<comment type="caution">
    <text evidence="5">The sequence shown here is derived from an EMBL/GenBank/DDBJ whole genome shotgun (WGS) entry which is preliminary data.</text>
</comment>
<dbReference type="EMBL" id="JAQJAN010000020">
    <property type="protein sequence ID" value="KAJ5704179.1"/>
    <property type="molecule type" value="Genomic_DNA"/>
</dbReference>
<sequence>MHSSLFLLAGLSSLASALPNAKTGLTKRDTTLIPTSCFDSTSTLTEYFNYNYPWGDTHNGAAIMSSANAVISTPGTLTLNATYTGNSDYAYDSGTVYAKQSFTVEESGGLDFSADFLAPVALGTWPAFWLDGVNSWPPEVDIAEWKGDGEISFNTFNTSSIVEAVNVDYPDATEFHTVKAEFRDENGSDVSIKFYLDGTLITTQYASGLTGQPLYLIIDFQMEGSSGSPGPTGSKYYLPLQKSYMKLIYHSHILQNQESGGG</sequence>